<dbReference type="InterPro" id="IPR046179">
    <property type="entry name" value="DUF6188"/>
</dbReference>
<dbReference type="Proteomes" id="UP000295444">
    <property type="component" value="Unassembled WGS sequence"/>
</dbReference>
<dbReference type="AlphaFoldDB" id="A0A4R6SA54"/>
<gene>
    <name evidence="1" type="ORF">EV186_104251</name>
</gene>
<sequence length="117" mass="12518">MDLELDGQQVTAQEAEFNLTLRTDRGSELQIETAYTVQNAGTTISVTPGESDPPSLVEQRISSASATDSGRLEVVFESGVALRVEPDPDFEAWTFVAPGGKRVVSMAEGELAVWSGD</sequence>
<accession>A0A4R6SA54</accession>
<evidence type="ECO:0000313" key="1">
    <source>
        <dbReference type="EMBL" id="TDP96267.1"/>
    </source>
</evidence>
<protein>
    <submittedName>
        <fullName evidence="1">Uncharacterized protein</fullName>
    </submittedName>
</protein>
<comment type="caution">
    <text evidence="1">The sequence shown here is derived from an EMBL/GenBank/DDBJ whole genome shotgun (WGS) entry which is preliminary data.</text>
</comment>
<keyword evidence="2" id="KW-1185">Reference proteome</keyword>
<evidence type="ECO:0000313" key="2">
    <source>
        <dbReference type="Proteomes" id="UP000295444"/>
    </source>
</evidence>
<name>A0A4R6SA54_LABRH</name>
<dbReference type="EMBL" id="SNXZ01000004">
    <property type="protein sequence ID" value="TDP96267.1"/>
    <property type="molecule type" value="Genomic_DNA"/>
</dbReference>
<proteinExistence type="predicted"/>
<organism evidence="1 2">
    <name type="scientific">Labedaea rhizosphaerae</name>
    <dbReference type="NCBI Taxonomy" id="598644"/>
    <lineage>
        <taxon>Bacteria</taxon>
        <taxon>Bacillati</taxon>
        <taxon>Actinomycetota</taxon>
        <taxon>Actinomycetes</taxon>
        <taxon>Pseudonocardiales</taxon>
        <taxon>Pseudonocardiaceae</taxon>
        <taxon>Labedaea</taxon>
    </lineage>
</organism>
<dbReference type="RefSeq" id="WP_133851640.1">
    <property type="nucleotide sequence ID" value="NZ_SNXZ01000004.1"/>
</dbReference>
<dbReference type="OrthoDB" id="3429377at2"/>
<dbReference type="Pfam" id="PF19686">
    <property type="entry name" value="DUF6188"/>
    <property type="match status" value="1"/>
</dbReference>
<reference evidence="1 2" key="1">
    <citation type="submission" date="2019-03" db="EMBL/GenBank/DDBJ databases">
        <title>Genomic Encyclopedia of Type Strains, Phase IV (KMG-IV): sequencing the most valuable type-strain genomes for metagenomic binning, comparative biology and taxonomic classification.</title>
        <authorList>
            <person name="Goeker M."/>
        </authorList>
    </citation>
    <scope>NUCLEOTIDE SEQUENCE [LARGE SCALE GENOMIC DNA]</scope>
    <source>
        <strain evidence="1 2">DSM 45361</strain>
    </source>
</reference>